<evidence type="ECO:0000313" key="3">
    <source>
        <dbReference type="Proteomes" id="UP000030008"/>
    </source>
</evidence>
<dbReference type="PANTHER" id="PTHR37305">
    <property type="entry name" value="INTEGRAL MEMBRANE PROTEIN-RELATED"/>
    <property type="match status" value="1"/>
</dbReference>
<keyword evidence="1" id="KW-0812">Transmembrane</keyword>
<dbReference type="GO" id="GO:0140359">
    <property type="term" value="F:ABC-type transporter activity"/>
    <property type="evidence" value="ECO:0007669"/>
    <property type="project" value="InterPro"/>
</dbReference>
<dbReference type="AlphaFoldDB" id="A0A099I6G6"/>
<feature type="transmembrane region" description="Helical" evidence="1">
    <location>
        <begin position="354"/>
        <end position="377"/>
    </location>
</feature>
<feature type="transmembrane region" description="Helical" evidence="1">
    <location>
        <begin position="313"/>
        <end position="342"/>
    </location>
</feature>
<evidence type="ECO:0000313" key="2">
    <source>
        <dbReference type="EMBL" id="KGJ53554.1"/>
    </source>
</evidence>
<feature type="transmembrane region" description="Helical" evidence="1">
    <location>
        <begin position="280"/>
        <end position="301"/>
    </location>
</feature>
<protein>
    <submittedName>
        <fullName evidence="2">Uncharacterized protein</fullName>
    </submittedName>
</protein>
<sequence>MKKIILAELRKSWRGKRVLVAFAAFLCFFSVVYVNCLQKGKAYEDDLIMQLHYQNAIVSTRCGDLMYTLQNTPVEKENPGQREEAYGWCNVTDNASSWTYLRQAPEYFDWHNTNAYAIGHAETLLALMDRGYYHDELKGYGITRKTLETDRAYYRYFEAQDIPPYTTPYEPNLLNFILQMFQHDTMLLLMVVVSLLMVDQICHDYDSGTYKTIYSQPISRKKLIIAKVSAAAAVILLTLPTALAVFSVVPLSAYGMGSSAYPYIVHTYDVVSWTWLLQRILPFSLLVILFYMTVAALLASWQKTISNTMLCIGSLLILIYFLIRIFGYSIPLFSWIPFFYIYPMEIAAHDFTLDLLPCTILCIAGSLVFFLLHIFIIEKRDLEGGVRS</sequence>
<comment type="caution">
    <text evidence="2">The sequence shown here is derived from an EMBL/GenBank/DDBJ whole genome shotgun (WGS) entry which is preliminary data.</text>
</comment>
<organism evidence="2 3">
    <name type="scientific">Clostridium innocuum</name>
    <dbReference type="NCBI Taxonomy" id="1522"/>
    <lineage>
        <taxon>Bacteria</taxon>
        <taxon>Bacillati</taxon>
        <taxon>Bacillota</taxon>
        <taxon>Clostridia</taxon>
        <taxon>Eubacteriales</taxon>
        <taxon>Clostridiaceae</taxon>
        <taxon>Clostridium</taxon>
    </lineage>
</organism>
<dbReference type="RefSeq" id="WP_044905096.1">
    <property type="nucleotide sequence ID" value="NZ_JQIF01000039.1"/>
</dbReference>
<dbReference type="PANTHER" id="PTHR37305:SF1">
    <property type="entry name" value="MEMBRANE PROTEIN"/>
    <property type="match status" value="1"/>
</dbReference>
<keyword evidence="1" id="KW-0472">Membrane</keyword>
<accession>A0A099I6G6</accession>
<keyword evidence="1" id="KW-1133">Transmembrane helix</keyword>
<evidence type="ECO:0000256" key="1">
    <source>
        <dbReference type="SAM" id="Phobius"/>
    </source>
</evidence>
<gene>
    <name evidence="2" type="ORF">CIAN88_09070</name>
</gene>
<feature type="transmembrane region" description="Helical" evidence="1">
    <location>
        <begin position="223"/>
        <end position="249"/>
    </location>
</feature>
<dbReference type="EMBL" id="JQIF01000039">
    <property type="protein sequence ID" value="KGJ53554.1"/>
    <property type="molecule type" value="Genomic_DNA"/>
</dbReference>
<reference evidence="2 3" key="1">
    <citation type="submission" date="2014-08" db="EMBL/GenBank/DDBJ databases">
        <title>Clostridium innocuum, an unnegligible vancomycin-resistant pathogen causing extra-intestinal infections.</title>
        <authorList>
            <person name="Feng Y."/>
            <person name="Chiu C.-H."/>
        </authorList>
    </citation>
    <scope>NUCLEOTIDE SEQUENCE [LARGE SCALE GENOMIC DNA]</scope>
    <source>
        <strain evidence="2 3">AN88</strain>
    </source>
</reference>
<dbReference type="Proteomes" id="UP000030008">
    <property type="component" value="Unassembled WGS sequence"/>
</dbReference>
<dbReference type="GO" id="GO:0005886">
    <property type="term" value="C:plasma membrane"/>
    <property type="evidence" value="ECO:0007669"/>
    <property type="project" value="UniProtKB-SubCell"/>
</dbReference>
<name>A0A099I6G6_CLOIN</name>
<dbReference type="Pfam" id="PF12679">
    <property type="entry name" value="ABC2_membrane_2"/>
    <property type="match status" value="1"/>
</dbReference>
<proteinExistence type="predicted"/>